<dbReference type="Proteomes" id="UP000813385">
    <property type="component" value="Unassembled WGS sequence"/>
</dbReference>
<gene>
    <name evidence="2" type="ORF">B0T11DRAFT_114831</name>
</gene>
<feature type="chain" id="PRO_5035418845" evidence="1">
    <location>
        <begin position="19"/>
        <end position="92"/>
    </location>
</feature>
<dbReference type="EMBL" id="JAGPXD010000004">
    <property type="protein sequence ID" value="KAH7359394.1"/>
    <property type="molecule type" value="Genomic_DNA"/>
</dbReference>
<evidence type="ECO:0000313" key="2">
    <source>
        <dbReference type="EMBL" id="KAH7359394.1"/>
    </source>
</evidence>
<dbReference type="AlphaFoldDB" id="A0A8K0TEF3"/>
<name>A0A8K0TEF3_9PEZI</name>
<accession>A0A8K0TEF3</accession>
<evidence type="ECO:0000256" key="1">
    <source>
        <dbReference type="SAM" id="SignalP"/>
    </source>
</evidence>
<reference evidence="2" key="1">
    <citation type="journal article" date="2021" name="Nat. Commun.">
        <title>Genetic determinants of endophytism in the Arabidopsis root mycobiome.</title>
        <authorList>
            <person name="Mesny F."/>
            <person name="Miyauchi S."/>
            <person name="Thiergart T."/>
            <person name="Pickel B."/>
            <person name="Atanasova L."/>
            <person name="Karlsson M."/>
            <person name="Huettel B."/>
            <person name="Barry K.W."/>
            <person name="Haridas S."/>
            <person name="Chen C."/>
            <person name="Bauer D."/>
            <person name="Andreopoulos W."/>
            <person name="Pangilinan J."/>
            <person name="LaButti K."/>
            <person name="Riley R."/>
            <person name="Lipzen A."/>
            <person name="Clum A."/>
            <person name="Drula E."/>
            <person name="Henrissat B."/>
            <person name="Kohler A."/>
            <person name="Grigoriev I.V."/>
            <person name="Martin F.M."/>
            <person name="Hacquard S."/>
        </authorList>
    </citation>
    <scope>NUCLEOTIDE SEQUENCE</scope>
    <source>
        <strain evidence="2">MPI-CAGE-AT-0016</strain>
    </source>
</reference>
<comment type="caution">
    <text evidence="2">The sequence shown here is derived from an EMBL/GenBank/DDBJ whole genome shotgun (WGS) entry which is preliminary data.</text>
</comment>
<organism evidence="2 3">
    <name type="scientific">Plectosphaerella cucumerina</name>
    <dbReference type="NCBI Taxonomy" id="40658"/>
    <lineage>
        <taxon>Eukaryota</taxon>
        <taxon>Fungi</taxon>
        <taxon>Dikarya</taxon>
        <taxon>Ascomycota</taxon>
        <taxon>Pezizomycotina</taxon>
        <taxon>Sordariomycetes</taxon>
        <taxon>Hypocreomycetidae</taxon>
        <taxon>Glomerellales</taxon>
        <taxon>Plectosphaerellaceae</taxon>
        <taxon>Plectosphaerella</taxon>
    </lineage>
</organism>
<evidence type="ECO:0000313" key="3">
    <source>
        <dbReference type="Proteomes" id="UP000813385"/>
    </source>
</evidence>
<proteinExistence type="predicted"/>
<keyword evidence="3" id="KW-1185">Reference proteome</keyword>
<feature type="signal peptide" evidence="1">
    <location>
        <begin position="1"/>
        <end position="18"/>
    </location>
</feature>
<dbReference type="OrthoDB" id="10406208at2759"/>
<protein>
    <submittedName>
        <fullName evidence="2">Uncharacterized protein</fullName>
    </submittedName>
</protein>
<sequence length="92" mass="9493">MHCNRFFALLALVASVTAAPQGIVVVPIEITNCTILEAPVAQAAAILEGFRAALQGTAVGAEIASLTQGYYDGYGAMLYACNQVFELAAGTV</sequence>
<keyword evidence="1" id="KW-0732">Signal</keyword>